<feature type="transmembrane region" description="Helical" evidence="5">
    <location>
        <begin position="144"/>
        <end position="161"/>
    </location>
</feature>
<feature type="transmembrane region" description="Helical" evidence="5">
    <location>
        <begin position="435"/>
        <end position="452"/>
    </location>
</feature>
<keyword evidence="3 5" id="KW-1133">Transmembrane helix</keyword>
<dbReference type="STRING" id="1450648.CLORY_25620"/>
<dbReference type="Pfam" id="PF13520">
    <property type="entry name" value="AA_permease_2"/>
    <property type="match status" value="1"/>
</dbReference>
<feature type="transmembrane region" description="Helical" evidence="5">
    <location>
        <begin position="299"/>
        <end position="326"/>
    </location>
</feature>
<evidence type="ECO:0000256" key="1">
    <source>
        <dbReference type="ARBA" id="ARBA00004141"/>
    </source>
</evidence>
<protein>
    <submittedName>
        <fullName evidence="6">Low-affinity putrescine importer PlaP</fullName>
    </submittedName>
</protein>
<sequence>MIEKFFNLLTGEPLANEMKSHEKYNVPFGLAIMTSDSVSSVAYAAEEILIVLLPALGVASYHWLGYVSLAIIGLLLVLTTSYIQIIKEFPGGGGAYVVTKQNIGILPGLVAGAALLIDYIMTVAVSASSGVAAIISAYPNLMQYKVPFVVGLIILLCILNLRGVSESSKIFSIPTYLFIFSMLFMIIFGIIKYAMYGAPDPMLKATLGPGSDLSLFLILKAFSSGCTALTGLEAVSNSVPNFKEPSAKNATKVMLILTCLIFVIFGGTSLLANFYHPIYNQNTTVLAQIAYGVFGGYKFMFYVIQYTTAVILIMACNTAFTGFPMLMYIIGKDGYAPRQFTVRGKRLSFSAGIIFLAGVAIILTLIFQGDTHRLIPLYSVGVFLSFVLAQTSMVIHWRKSKAKGWKKGIAINGIGAIITFITTCVIVKVKFGEGAWIVSILIPVLVAFMILIKSHYNYVAECLKISGSELPEIKLNTEYNHVVVVPIASINKATVNALKYARSISPDVIALNVSPDKDAIEKLEKRWHKMDTDILLVSKYSSYRAIVGPLISYIGAIVKASSDSEKITVVLPEFITHQWLGGLLHNHTGFVLREALLKYNNVVIATYPYHFNTRPLKQFKFSRNK</sequence>
<feature type="transmembrane region" description="Helical" evidence="5">
    <location>
        <begin position="253"/>
        <end position="279"/>
    </location>
</feature>
<evidence type="ECO:0000313" key="7">
    <source>
        <dbReference type="Proteomes" id="UP000190080"/>
    </source>
</evidence>
<dbReference type="PANTHER" id="PTHR47704:SF1">
    <property type="entry name" value="POTASSIUM TRANSPORTER KIMA"/>
    <property type="match status" value="1"/>
</dbReference>
<evidence type="ECO:0000313" key="6">
    <source>
        <dbReference type="EMBL" id="OPJ60855.1"/>
    </source>
</evidence>
<keyword evidence="7" id="KW-1185">Reference proteome</keyword>
<dbReference type="EMBL" id="MZGV01000027">
    <property type="protein sequence ID" value="OPJ60855.1"/>
    <property type="molecule type" value="Genomic_DNA"/>
</dbReference>
<dbReference type="GO" id="GO:0016020">
    <property type="term" value="C:membrane"/>
    <property type="evidence" value="ECO:0007669"/>
    <property type="project" value="UniProtKB-SubCell"/>
</dbReference>
<dbReference type="InterPro" id="IPR002293">
    <property type="entry name" value="AA/rel_permease1"/>
</dbReference>
<dbReference type="RefSeq" id="WP_079425037.1">
    <property type="nucleotide sequence ID" value="NZ_MZGV01000027.1"/>
</dbReference>
<dbReference type="AlphaFoldDB" id="A0A1V4IM57"/>
<dbReference type="Proteomes" id="UP000190080">
    <property type="component" value="Unassembled WGS sequence"/>
</dbReference>
<evidence type="ECO:0000256" key="5">
    <source>
        <dbReference type="SAM" id="Phobius"/>
    </source>
</evidence>
<accession>A0A1V4IM57</accession>
<evidence type="ECO:0000256" key="2">
    <source>
        <dbReference type="ARBA" id="ARBA00022692"/>
    </source>
</evidence>
<feature type="transmembrane region" description="Helical" evidence="5">
    <location>
        <begin position="375"/>
        <end position="397"/>
    </location>
</feature>
<proteinExistence type="predicted"/>
<feature type="transmembrane region" description="Helical" evidence="5">
    <location>
        <begin position="347"/>
        <end position="369"/>
    </location>
</feature>
<dbReference type="Gene3D" id="1.20.1740.10">
    <property type="entry name" value="Amino acid/polyamine transporter I"/>
    <property type="match status" value="1"/>
</dbReference>
<reference evidence="6 7" key="1">
    <citation type="submission" date="2017-03" db="EMBL/GenBank/DDBJ databases">
        <title>Genome sequence of Clostridium oryzae DSM 28571.</title>
        <authorList>
            <person name="Poehlein A."/>
            <person name="Daniel R."/>
        </authorList>
    </citation>
    <scope>NUCLEOTIDE SEQUENCE [LARGE SCALE GENOMIC DNA]</scope>
    <source>
        <strain evidence="6 7">DSM 28571</strain>
    </source>
</reference>
<feature type="transmembrane region" description="Helical" evidence="5">
    <location>
        <begin position="409"/>
        <end position="429"/>
    </location>
</feature>
<evidence type="ECO:0000256" key="3">
    <source>
        <dbReference type="ARBA" id="ARBA00022989"/>
    </source>
</evidence>
<feature type="transmembrane region" description="Helical" evidence="5">
    <location>
        <begin position="173"/>
        <end position="193"/>
    </location>
</feature>
<name>A0A1V4IM57_9CLOT</name>
<keyword evidence="2 5" id="KW-0812">Transmembrane</keyword>
<evidence type="ECO:0000256" key="4">
    <source>
        <dbReference type="ARBA" id="ARBA00023136"/>
    </source>
</evidence>
<comment type="caution">
    <text evidence="6">The sequence shown here is derived from an EMBL/GenBank/DDBJ whole genome shotgun (WGS) entry which is preliminary data.</text>
</comment>
<feature type="transmembrane region" description="Helical" evidence="5">
    <location>
        <begin position="105"/>
        <end position="138"/>
    </location>
</feature>
<dbReference type="OrthoDB" id="9759676at2"/>
<dbReference type="GO" id="GO:0022857">
    <property type="term" value="F:transmembrane transporter activity"/>
    <property type="evidence" value="ECO:0007669"/>
    <property type="project" value="InterPro"/>
</dbReference>
<dbReference type="InterPro" id="IPR053153">
    <property type="entry name" value="APC_K+_Transporter"/>
</dbReference>
<feature type="transmembrane region" description="Helical" evidence="5">
    <location>
        <begin position="213"/>
        <end position="232"/>
    </location>
</feature>
<feature type="transmembrane region" description="Helical" evidence="5">
    <location>
        <begin position="63"/>
        <end position="85"/>
    </location>
</feature>
<organism evidence="6 7">
    <name type="scientific">Clostridium oryzae</name>
    <dbReference type="NCBI Taxonomy" id="1450648"/>
    <lineage>
        <taxon>Bacteria</taxon>
        <taxon>Bacillati</taxon>
        <taxon>Bacillota</taxon>
        <taxon>Clostridia</taxon>
        <taxon>Eubacteriales</taxon>
        <taxon>Clostridiaceae</taxon>
        <taxon>Clostridium</taxon>
    </lineage>
</organism>
<comment type="subcellular location">
    <subcellularLocation>
        <location evidence="1">Membrane</location>
        <topology evidence="1">Multi-pass membrane protein</topology>
    </subcellularLocation>
</comment>
<keyword evidence="4 5" id="KW-0472">Membrane</keyword>
<gene>
    <name evidence="6" type="primary">plaP_1</name>
    <name evidence="6" type="ORF">CLORY_25620</name>
</gene>
<dbReference type="PANTHER" id="PTHR47704">
    <property type="entry name" value="POTASSIUM TRANSPORTER KIMA"/>
    <property type="match status" value="1"/>
</dbReference>